<evidence type="ECO:0000313" key="1">
    <source>
        <dbReference type="EMBL" id="KAH7950652.1"/>
    </source>
</evidence>
<gene>
    <name evidence="1" type="ORF">HPB51_028313</name>
</gene>
<reference evidence="1" key="2">
    <citation type="submission" date="2021-09" db="EMBL/GenBank/DDBJ databases">
        <authorList>
            <person name="Jia N."/>
            <person name="Wang J."/>
            <person name="Shi W."/>
            <person name="Du L."/>
            <person name="Sun Y."/>
            <person name="Zhan W."/>
            <person name="Jiang J."/>
            <person name="Wang Q."/>
            <person name="Zhang B."/>
            <person name="Ji P."/>
            <person name="Sakyi L.B."/>
            <person name="Cui X."/>
            <person name="Yuan T."/>
            <person name="Jiang B."/>
            <person name="Yang W."/>
            <person name="Lam T.T.-Y."/>
            <person name="Chang Q."/>
            <person name="Ding S."/>
            <person name="Wang X."/>
            <person name="Zhu J."/>
            <person name="Ruan X."/>
            <person name="Zhao L."/>
            <person name="Wei J."/>
            <person name="Que T."/>
            <person name="Du C."/>
            <person name="Cheng J."/>
            <person name="Dai P."/>
            <person name="Han X."/>
            <person name="Huang E."/>
            <person name="Gao Y."/>
            <person name="Liu J."/>
            <person name="Shao H."/>
            <person name="Ye R."/>
            <person name="Li L."/>
            <person name="Wei W."/>
            <person name="Wang X."/>
            <person name="Wang C."/>
            <person name="Huo Q."/>
            <person name="Li W."/>
            <person name="Guo W."/>
            <person name="Chen H."/>
            <person name="Chen S."/>
            <person name="Zhou L."/>
            <person name="Zhou L."/>
            <person name="Ni X."/>
            <person name="Tian J."/>
            <person name="Zhou Y."/>
            <person name="Sheng Y."/>
            <person name="Liu T."/>
            <person name="Pan Y."/>
            <person name="Xia L."/>
            <person name="Li J."/>
            <person name="Zhao F."/>
            <person name="Cao W."/>
        </authorList>
    </citation>
    <scope>NUCLEOTIDE SEQUENCE</scope>
    <source>
        <strain evidence="1">Rmic-2018</strain>
        <tissue evidence="1">Larvae</tissue>
    </source>
</reference>
<name>A0A9J6CXM7_RHIMP</name>
<organism evidence="1 2">
    <name type="scientific">Rhipicephalus microplus</name>
    <name type="common">Cattle tick</name>
    <name type="synonym">Boophilus microplus</name>
    <dbReference type="NCBI Taxonomy" id="6941"/>
    <lineage>
        <taxon>Eukaryota</taxon>
        <taxon>Metazoa</taxon>
        <taxon>Ecdysozoa</taxon>
        <taxon>Arthropoda</taxon>
        <taxon>Chelicerata</taxon>
        <taxon>Arachnida</taxon>
        <taxon>Acari</taxon>
        <taxon>Parasitiformes</taxon>
        <taxon>Ixodida</taxon>
        <taxon>Ixodoidea</taxon>
        <taxon>Ixodidae</taxon>
        <taxon>Rhipicephalinae</taxon>
        <taxon>Rhipicephalus</taxon>
        <taxon>Boophilus</taxon>
    </lineage>
</organism>
<dbReference type="SUPFAM" id="SSF52047">
    <property type="entry name" value="RNI-like"/>
    <property type="match status" value="1"/>
</dbReference>
<keyword evidence="2" id="KW-1185">Reference proteome</keyword>
<proteinExistence type="predicted"/>
<evidence type="ECO:0000313" key="2">
    <source>
        <dbReference type="Proteomes" id="UP000821866"/>
    </source>
</evidence>
<dbReference type="InterPro" id="IPR032675">
    <property type="entry name" value="LRR_dom_sf"/>
</dbReference>
<accession>A0A9J6CXM7</accession>
<dbReference type="Proteomes" id="UP000821866">
    <property type="component" value="Unassembled WGS sequence"/>
</dbReference>
<comment type="caution">
    <text evidence="1">The sequence shown here is derived from an EMBL/GenBank/DDBJ whole genome shotgun (WGS) entry which is preliminary data.</text>
</comment>
<dbReference type="EMBL" id="JABSTU010005001">
    <property type="protein sequence ID" value="KAH7950652.1"/>
    <property type="molecule type" value="Genomic_DNA"/>
</dbReference>
<sequence>MADIIEESSRKALRPNGPVTVLHGVRLADIEGIKGTFTNATLDYRSPCTASERGTCHIVRQLSVWNELLLDAYLELRKEPDPVGFLSLVTLEQAYPSIPEARKLHQCATLVYWLLTIHRCVVSVDVHLRNLGPHYVLIFAALRGNPAVKTLKLGLWTYRSDHQEPLAIANCLQNIEELECRLFPDWPPHILSALTMLLGRTTSSSLSSLKIPKIPLRNHKGWLLLEALVTNSTLKELGMRGADFAMAWMSHRYKFRRQLIGGACSLTTLSISDMAEMRKDVFKWLLGCVRENRTLTHVSLRRVVVDEDSAAIVTSILEENRVLRVFNMCEMRADPEGTGERIFDSWLPALAANKTLEEFTLPLNAWNPELWKQFADMLPSRSVTRRITIEFIQDDYRSMALTYGVLADTPEAGRMVFFKTLNLLSHSDTAVERTRSVPCVVVPEHSGHLLGRSATAS</sequence>
<protein>
    <submittedName>
        <fullName evidence="1">Uncharacterized protein</fullName>
    </submittedName>
</protein>
<reference evidence="1" key="1">
    <citation type="journal article" date="2020" name="Cell">
        <title>Large-Scale Comparative Analyses of Tick Genomes Elucidate Their Genetic Diversity and Vector Capacities.</title>
        <authorList>
            <consortium name="Tick Genome and Microbiome Consortium (TIGMIC)"/>
            <person name="Jia N."/>
            <person name="Wang J."/>
            <person name="Shi W."/>
            <person name="Du L."/>
            <person name="Sun Y."/>
            <person name="Zhan W."/>
            <person name="Jiang J.F."/>
            <person name="Wang Q."/>
            <person name="Zhang B."/>
            <person name="Ji P."/>
            <person name="Bell-Sakyi L."/>
            <person name="Cui X.M."/>
            <person name="Yuan T.T."/>
            <person name="Jiang B.G."/>
            <person name="Yang W.F."/>
            <person name="Lam T.T."/>
            <person name="Chang Q.C."/>
            <person name="Ding S.J."/>
            <person name="Wang X.J."/>
            <person name="Zhu J.G."/>
            <person name="Ruan X.D."/>
            <person name="Zhao L."/>
            <person name="Wei J.T."/>
            <person name="Ye R.Z."/>
            <person name="Que T.C."/>
            <person name="Du C.H."/>
            <person name="Zhou Y.H."/>
            <person name="Cheng J.X."/>
            <person name="Dai P.F."/>
            <person name="Guo W.B."/>
            <person name="Han X.H."/>
            <person name="Huang E.J."/>
            <person name="Li L.F."/>
            <person name="Wei W."/>
            <person name="Gao Y.C."/>
            <person name="Liu J.Z."/>
            <person name="Shao H.Z."/>
            <person name="Wang X."/>
            <person name="Wang C.C."/>
            <person name="Yang T.C."/>
            <person name="Huo Q.B."/>
            <person name="Li W."/>
            <person name="Chen H.Y."/>
            <person name="Chen S.E."/>
            <person name="Zhou L.G."/>
            <person name="Ni X.B."/>
            <person name="Tian J.H."/>
            <person name="Sheng Y."/>
            <person name="Liu T."/>
            <person name="Pan Y.S."/>
            <person name="Xia L.Y."/>
            <person name="Li J."/>
            <person name="Zhao F."/>
            <person name="Cao W.C."/>
        </authorList>
    </citation>
    <scope>NUCLEOTIDE SEQUENCE</scope>
    <source>
        <strain evidence="1">Rmic-2018</strain>
    </source>
</reference>
<dbReference type="AlphaFoldDB" id="A0A9J6CXM7"/>
<dbReference type="Gene3D" id="3.80.10.10">
    <property type="entry name" value="Ribonuclease Inhibitor"/>
    <property type="match status" value="1"/>
</dbReference>